<dbReference type="AlphaFoldDB" id="A0A2N9EPX6"/>
<evidence type="ECO:0000313" key="1">
    <source>
        <dbReference type="EMBL" id="SPC76741.1"/>
    </source>
</evidence>
<dbReference type="EMBL" id="OIVN01000232">
    <property type="protein sequence ID" value="SPC76741.1"/>
    <property type="molecule type" value="Genomic_DNA"/>
</dbReference>
<accession>A0A2N9EPX6</accession>
<proteinExistence type="predicted"/>
<protein>
    <submittedName>
        <fullName evidence="1">Uncharacterized protein</fullName>
    </submittedName>
</protein>
<gene>
    <name evidence="1" type="ORF">FSB_LOCUS4623</name>
</gene>
<sequence>MEYVITFMEKGKSILWTRSFTELGRDSVSTDLMGRLGASFVCRPLARLASRSVEMRGGRGGGVEMGSSTSASILGIVQQGEIKGIDDVSVIEWLVDVGIMIMVPRVGHESEKKDDDEESNGCDCLIFLGPLPPPSESAKPRVRHYFFIGCPGGEGAYPRVESVNLFS</sequence>
<organism evidence="1">
    <name type="scientific">Fagus sylvatica</name>
    <name type="common">Beechnut</name>
    <dbReference type="NCBI Taxonomy" id="28930"/>
    <lineage>
        <taxon>Eukaryota</taxon>
        <taxon>Viridiplantae</taxon>
        <taxon>Streptophyta</taxon>
        <taxon>Embryophyta</taxon>
        <taxon>Tracheophyta</taxon>
        <taxon>Spermatophyta</taxon>
        <taxon>Magnoliopsida</taxon>
        <taxon>eudicotyledons</taxon>
        <taxon>Gunneridae</taxon>
        <taxon>Pentapetalae</taxon>
        <taxon>rosids</taxon>
        <taxon>fabids</taxon>
        <taxon>Fagales</taxon>
        <taxon>Fagaceae</taxon>
        <taxon>Fagus</taxon>
    </lineage>
</organism>
<name>A0A2N9EPX6_FAGSY</name>
<reference evidence="1" key="1">
    <citation type="submission" date="2018-02" db="EMBL/GenBank/DDBJ databases">
        <authorList>
            <person name="Cohen D.B."/>
            <person name="Kent A.D."/>
        </authorList>
    </citation>
    <scope>NUCLEOTIDE SEQUENCE</scope>
</reference>